<evidence type="ECO:0000313" key="2">
    <source>
        <dbReference type="Proteomes" id="UP000594603"/>
    </source>
</evidence>
<protein>
    <submittedName>
        <fullName evidence="1">Uncharacterized protein</fullName>
    </submittedName>
</protein>
<sequence>MELLNLVKVDLKVKYNTIFNSKDNTKKILIFLFVLILAIIPIEFSIIKNYHTLKNINMESIILIAILSIESLLIFITTFIGVSNNFFLEHNVSTLLFYPIKSRSILFSKSILEYLKGFAIGLIGFVFFITYGILNNCSIYYYLKVLILQLIIPIICVISIFNFLLFISIFLTNTKKYSFSKILFYIIQITSIAYSIFYFIKNKVNFFNIINFILELFEDKISINYIVICLFFSNVILFLFYLSNIYMDVIISEFKFKSRKNIVQKNKLINLKFKSNNILFSLIKKDLKEIIRTPILLINAIIPNILFFIIVILITPIISIASKSVELFLTFIIIILTITMTSLNTVANFSFSRETSNLKYLKFLPLKIEELFISKIITALILNVMHLISLNILIISVDKNISHIIMLNIVIMLNMLSLILINIITDFNLTRKSFLNLSEIFNDVELVLKPIIKTIPITLIYTLTFIILSRVTIPYIYKIMIIFLVYSLVSILSIKSSYNKIKTLSNADYNT</sequence>
<keyword evidence="2" id="KW-1185">Reference proteome</keyword>
<proteinExistence type="predicted"/>
<geneLocation type="plasmid" evidence="1 2">
    <name>p1</name>
</geneLocation>
<keyword evidence="1" id="KW-0614">Plasmid</keyword>
<dbReference type="Proteomes" id="UP000594603">
    <property type="component" value="Plasmid p1"/>
</dbReference>
<organism evidence="1 2">
    <name type="scientific">Candidatus Sarcina troglodytae</name>
    <dbReference type="NCBI Taxonomy" id="2726954"/>
    <lineage>
        <taxon>Bacteria</taxon>
        <taxon>Bacillati</taxon>
        <taxon>Bacillota</taxon>
        <taxon>Clostridia</taxon>
        <taxon>Eubacteriales</taxon>
        <taxon>Clostridiaceae</taxon>
        <taxon>Sarcina</taxon>
    </lineage>
</organism>
<evidence type="ECO:0000313" key="1">
    <source>
        <dbReference type="EMBL" id="QPJ86651.1"/>
    </source>
</evidence>
<accession>A0ACD1BGG9</accession>
<name>A0ACD1BGG9_9CLOT</name>
<gene>
    <name evidence="1" type="ORF">HH195_11835</name>
</gene>
<reference evidence="1" key="1">
    <citation type="submission" date="2020-04" db="EMBL/GenBank/DDBJ databases">
        <title>A novel bacterium ('Candidatus Sarcina troglodytae' sp. nov.) linked to a protracted, uniformly lethal epizootic among sanctuary western chimpanzees (Pan troglodytes verus) in Sierra Leone.</title>
        <authorList>
            <person name="Owens L.A."/>
            <person name="Colitti B."/>
            <person name="Hirji I."/>
            <person name="Pizaro A."/>
            <person name="Jaffe J.E."/>
            <person name="Moittie S."/>
            <person name="Bishop-Lilly K.A."/>
            <person name="Estrella L.A."/>
            <person name="Voegtly L.J."/>
            <person name="Kuhn J.H."/>
            <person name="Suen G."/>
            <person name="Deblois C.L."/>
            <person name="Dunn C."/>
            <person name="Juan-Salles C."/>
            <person name="Goldberg T.L."/>
        </authorList>
    </citation>
    <scope>NUCLEOTIDE SEQUENCE</scope>
    <source>
        <strain evidence="1">JB2</strain>
    </source>
</reference>
<dbReference type="EMBL" id="CP051755">
    <property type="protein sequence ID" value="QPJ86651.1"/>
    <property type="molecule type" value="Genomic_DNA"/>
</dbReference>